<evidence type="ECO:0000256" key="1">
    <source>
        <dbReference type="ARBA" id="ARBA00004173"/>
    </source>
</evidence>
<reference evidence="3 4" key="1">
    <citation type="submission" date="2015-06" db="EMBL/GenBank/DDBJ databases">
        <title>Survival trade-offs in plant roots during colonization by closely related pathogenic and mutualistic fungi.</title>
        <authorList>
            <person name="Hacquard S."/>
            <person name="Kracher B."/>
            <person name="Hiruma K."/>
            <person name="Weinman A."/>
            <person name="Muench P."/>
            <person name="Garrido Oter R."/>
            <person name="Ver Loren van Themaat E."/>
            <person name="Dallerey J.-F."/>
            <person name="Damm U."/>
            <person name="Henrissat B."/>
            <person name="Lespinet O."/>
            <person name="Thon M."/>
            <person name="Kemen E."/>
            <person name="McHardy A.C."/>
            <person name="Schulze-Lefert P."/>
            <person name="O'Connell R.J."/>
        </authorList>
    </citation>
    <scope>NUCLEOTIDE SEQUENCE [LARGE SCALE GENOMIC DNA]</scope>
    <source>
        <strain evidence="3 4">MAFF 238704</strain>
    </source>
</reference>
<dbReference type="PANTHER" id="PTHR28133:SF1">
    <property type="entry name" value="REQUIRED FOR RESPIRATORY GROWTH PROTEIN 7, MITOCHONDRIAL"/>
    <property type="match status" value="1"/>
</dbReference>
<dbReference type="InterPro" id="IPR018828">
    <property type="entry name" value="RRG7"/>
</dbReference>
<dbReference type="PANTHER" id="PTHR28133">
    <property type="entry name" value="REQUIRED FOR RESPIRATORY GROWTH PROTEIN 7, MITOCHONDRIAL"/>
    <property type="match status" value="1"/>
</dbReference>
<keyword evidence="2" id="KW-0496">Mitochondrion</keyword>
<organism evidence="3 4">
    <name type="scientific">Colletotrichum incanum</name>
    <name type="common">Soybean anthracnose fungus</name>
    <dbReference type="NCBI Taxonomy" id="1573173"/>
    <lineage>
        <taxon>Eukaryota</taxon>
        <taxon>Fungi</taxon>
        <taxon>Dikarya</taxon>
        <taxon>Ascomycota</taxon>
        <taxon>Pezizomycotina</taxon>
        <taxon>Sordariomycetes</taxon>
        <taxon>Hypocreomycetidae</taxon>
        <taxon>Glomerellales</taxon>
        <taxon>Glomerellaceae</taxon>
        <taxon>Colletotrichum</taxon>
        <taxon>Colletotrichum spaethianum species complex</taxon>
    </lineage>
</organism>
<name>A0A166ZMK7_COLIC</name>
<comment type="caution">
    <text evidence="3">The sequence shown here is derived from an EMBL/GenBank/DDBJ whole genome shotgun (WGS) entry which is preliminary data.</text>
</comment>
<keyword evidence="4" id="KW-1185">Reference proteome</keyword>
<proteinExistence type="predicted"/>
<protein>
    <submittedName>
        <fullName evidence="3">Conserved fungal protein</fullName>
    </submittedName>
</protein>
<dbReference type="OrthoDB" id="20734at2759"/>
<dbReference type="GO" id="GO:0005739">
    <property type="term" value="C:mitochondrion"/>
    <property type="evidence" value="ECO:0007669"/>
    <property type="project" value="UniProtKB-SubCell"/>
</dbReference>
<evidence type="ECO:0000313" key="4">
    <source>
        <dbReference type="Proteomes" id="UP000076584"/>
    </source>
</evidence>
<gene>
    <name evidence="3" type="ORF">CI238_05733</name>
</gene>
<dbReference type="Proteomes" id="UP000076584">
    <property type="component" value="Unassembled WGS sequence"/>
</dbReference>
<comment type="subcellular location">
    <subcellularLocation>
        <location evidence="1">Mitochondrion</location>
    </subcellularLocation>
</comment>
<sequence>MHALRCSLIRRWPRNPQLTIPLLHSTFVSTWPSLRQSRKERPELLYPDPPTTHHHDLASFLAYADRTGLDAASTVYVGTRYEYTVSATLSQYGIQAVRVGGASDNGIDLLGTWDTPSQNEPLKVIFQCKGGAQRAGPSLVRELEGSFIGAPVGWRGDGVIAFLVSEKTASKGVREALVRSRWPMGFISCSRNGIVRQMLWNQRAEEEGLRGMGVTMRHAEAGNGESQIILTYNGKRVRSVSKTEVPGA</sequence>
<dbReference type="EMBL" id="LFIW01002152">
    <property type="protein sequence ID" value="KZL79119.1"/>
    <property type="molecule type" value="Genomic_DNA"/>
</dbReference>
<dbReference type="Pfam" id="PF10356">
    <property type="entry name" value="RRG7"/>
    <property type="match status" value="2"/>
</dbReference>
<evidence type="ECO:0000313" key="3">
    <source>
        <dbReference type="EMBL" id="KZL79119.1"/>
    </source>
</evidence>
<accession>A0A166ZMK7</accession>
<evidence type="ECO:0000256" key="2">
    <source>
        <dbReference type="ARBA" id="ARBA00023128"/>
    </source>
</evidence>
<dbReference type="AlphaFoldDB" id="A0A166ZMK7"/>